<dbReference type="EMBL" id="SOFG01000024">
    <property type="protein sequence ID" value="TFB83599.1"/>
    <property type="molecule type" value="Genomic_DNA"/>
</dbReference>
<proteinExistence type="predicted"/>
<dbReference type="RefSeq" id="WP_134536075.1">
    <property type="nucleotide sequence ID" value="NZ_SOFG01000024.1"/>
</dbReference>
<accession>A0ABY2I7C9</accession>
<reference evidence="1 2" key="1">
    <citation type="submission" date="2019-03" db="EMBL/GenBank/DDBJ databases">
        <title>Genomics of glacier-inhabiting Cryobacterium strains.</title>
        <authorList>
            <person name="Liu Q."/>
            <person name="Xin Y.-H."/>
        </authorList>
    </citation>
    <scope>NUCLEOTIDE SEQUENCE [LARGE SCALE GENOMIC DNA]</scope>
    <source>
        <strain evidence="1 2">MDB2-B</strain>
    </source>
</reference>
<evidence type="ECO:0000313" key="1">
    <source>
        <dbReference type="EMBL" id="TFB83599.1"/>
    </source>
</evidence>
<protein>
    <submittedName>
        <fullName evidence="1">Uncharacterized protein</fullName>
    </submittedName>
</protein>
<keyword evidence="2" id="KW-1185">Reference proteome</keyword>
<organism evidence="1 2">
    <name type="scientific">Cryobacterium algoricola</name>
    <dbReference type="NCBI Taxonomy" id="1259183"/>
    <lineage>
        <taxon>Bacteria</taxon>
        <taxon>Bacillati</taxon>
        <taxon>Actinomycetota</taxon>
        <taxon>Actinomycetes</taxon>
        <taxon>Micrococcales</taxon>
        <taxon>Microbacteriaceae</taxon>
        <taxon>Cryobacterium</taxon>
    </lineage>
</organism>
<dbReference type="Proteomes" id="UP000297608">
    <property type="component" value="Unassembled WGS sequence"/>
</dbReference>
<sequence>MTANNSNAIVPVWTLATEEVSLPNLFGEGNLTPARLAELRTVLASLAVSPIATLEVHTKADRRARSGGIRLHAASPLANQLSQLVSQTVKSGATAKSVSPALDAAAAGDVLYRMVVPAKVAAQFGQGLVKPMIAKGVPGGIYGGLRDAASIVGNAAFVPVAGKAATAGAGAAAAGAGGAVGAAGAAGGAVATAGVITVAAPLVLMAVAVGVSAYAEHERQQAIERITDLLQQLHDNDLEKERSELDGCRDAIDKATAVLLDQGRIGPALGLDSAVHAISKSLELTRRRLSKWQASLASLPEGPVELTALTKEFPGIHEEGGIFRAHLELARLTIALKRRVLVLQAVEQAQMDGGSNPFANFVSALQEDERRVNELESALSSILLHLSTLELRRHTGLFHPVSTPGEVDALLRAVYRLRNFANDLSVGGTHADVAIEIERSNDGSLVVFPAEAV</sequence>
<name>A0ABY2I7C9_9MICO</name>
<evidence type="ECO:0000313" key="2">
    <source>
        <dbReference type="Proteomes" id="UP000297608"/>
    </source>
</evidence>
<gene>
    <name evidence="1" type="ORF">E3O44_17135</name>
</gene>
<comment type="caution">
    <text evidence="1">The sequence shown here is derived from an EMBL/GenBank/DDBJ whole genome shotgun (WGS) entry which is preliminary data.</text>
</comment>